<dbReference type="Proteomes" id="UP001049176">
    <property type="component" value="Chromosome 9"/>
</dbReference>
<evidence type="ECO:0000313" key="3">
    <source>
        <dbReference type="Proteomes" id="UP001049176"/>
    </source>
</evidence>
<dbReference type="RefSeq" id="XP_043003976.1">
    <property type="nucleotide sequence ID" value="XM_043158625.1"/>
</dbReference>
<feature type="region of interest" description="Disordered" evidence="1">
    <location>
        <begin position="91"/>
        <end position="153"/>
    </location>
</feature>
<proteinExistence type="predicted"/>
<feature type="compositionally biased region" description="Polar residues" evidence="1">
    <location>
        <begin position="46"/>
        <end position="59"/>
    </location>
</feature>
<accession>A0A9P7RQL8</accession>
<protein>
    <submittedName>
        <fullName evidence="2">Uncharacterized protein</fullName>
    </submittedName>
</protein>
<feature type="region of interest" description="Disordered" evidence="1">
    <location>
        <begin position="33"/>
        <end position="69"/>
    </location>
</feature>
<dbReference type="GeneID" id="66082541"/>
<comment type="caution">
    <text evidence="2">The sequence shown here is derived from an EMBL/GenBank/DDBJ whole genome shotgun (WGS) entry which is preliminary data.</text>
</comment>
<sequence>MYFLIASTLEFNSTLVIIDQSPQATVAAAAADTSSTSSLQGKVHTVSVTSKRPASPSQHSTRKQRKLSTPCSALALEKNAADNTVVSVDVRKDSSVGKKTRKRKSRDEVTDEQPRGKGKQIALGTELTEQDGASLKKAGAGSQDKNESQEDPPLEVLANAEKYVTATLDLAGAGNVTAVAPQGWKAMLGLWIVYEQKNDFAGLKKGLPARGHPVAVSDWIACAHRSVWQPKNVPLGTNIIAEWWGWWSLVQPGW</sequence>
<keyword evidence="3" id="KW-1185">Reference proteome</keyword>
<feature type="compositionally biased region" description="Basic and acidic residues" evidence="1">
    <location>
        <begin position="105"/>
        <end position="115"/>
    </location>
</feature>
<gene>
    <name evidence="2" type="ORF">E1B28_013466</name>
</gene>
<dbReference type="EMBL" id="CM032189">
    <property type="protein sequence ID" value="KAG7087505.1"/>
    <property type="molecule type" value="Genomic_DNA"/>
</dbReference>
<name>A0A9P7RQL8_9AGAR</name>
<evidence type="ECO:0000256" key="1">
    <source>
        <dbReference type="SAM" id="MobiDB-lite"/>
    </source>
</evidence>
<dbReference type="AlphaFoldDB" id="A0A9P7RQL8"/>
<reference evidence="2" key="1">
    <citation type="journal article" date="2021" name="Genome Biol. Evol.">
        <title>The assembled and annotated genome of the fairy-ring fungus Marasmius oreades.</title>
        <authorList>
            <person name="Hiltunen M."/>
            <person name="Ament-Velasquez S.L."/>
            <person name="Johannesson H."/>
        </authorList>
    </citation>
    <scope>NUCLEOTIDE SEQUENCE</scope>
    <source>
        <strain evidence="2">03SP1</strain>
    </source>
</reference>
<evidence type="ECO:0000313" key="2">
    <source>
        <dbReference type="EMBL" id="KAG7087505.1"/>
    </source>
</evidence>
<organism evidence="2 3">
    <name type="scientific">Marasmius oreades</name>
    <name type="common">fairy-ring Marasmius</name>
    <dbReference type="NCBI Taxonomy" id="181124"/>
    <lineage>
        <taxon>Eukaryota</taxon>
        <taxon>Fungi</taxon>
        <taxon>Dikarya</taxon>
        <taxon>Basidiomycota</taxon>
        <taxon>Agaricomycotina</taxon>
        <taxon>Agaricomycetes</taxon>
        <taxon>Agaricomycetidae</taxon>
        <taxon>Agaricales</taxon>
        <taxon>Marasmiineae</taxon>
        <taxon>Marasmiaceae</taxon>
        <taxon>Marasmius</taxon>
    </lineage>
</organism>
<dbReference type="KEGG" id="more:E1B28_013466"/>